<name>A0ABY3SLF8_9BACL</name>
<keyword evidence="2" id="KW-1185">Reference proteome</keyword>
<proteinExistence type="predicted"/>
<protein>
    <recommendedName>
        <fullName evidence="3">Exosporium protein C</fullName>
    </recommendedName>
</protein>
<reference evidence="1 2" key="1">
    <citation type="journal article" date="2024" name="Int. J. Syst. Evol. Microbiol.">
        <title>Paenibacillus hexagrammi sp. nov., a novel bacterium isolated from the gut content of Hexagrammos agrammus.</title>
        <authorList>
            <person name="Jung H.K."/>
            <person name="Kim D.G."/>
            <person name="Zin H."/>
            <person name="Park J."/>
            <person name="Jung H."/>
            <person name="Kim Y.O."/>
            <person name="Kong H.J."/>
            <person name="Kim J.W."/>
            <person name="Kim Y.S."/>
        </authorList>
    </citation>
    <scope>NUCLEOTIDE SEQUENCE [LARGE SCALE GENOMIC DNA]</scope>
    <source>
        <strain evidence="1 2">YPD9-1</strain>
    </source>
</reference>
<accession>A0ABY3SLF8</accession>
<dbReference type="RefSeq" id="WP_235121462.1">
    <property type="nucleotide sequence ID" value="NZ_CP090978.1"/>
</dbReference>
<organism evidence="1 2">
    <name type="scientific">Paenibacillus hexagrammi</name>
    <dbReference type="NCBI Taxonomy" id="2908839"/>
    <lineage>
        <taxon>Bacteria</taxon>
        <taxon>Bacillati</taxon>
        <taxon>Bacillota</taxon>
        <taxon>Bacilli</taxon>
        <taxon>Bacillales</taxon>
        <taxon>Paenibacillaceae</taxon>
        <taxon>Paenibacillus</taxon>
    </lineage>
</organism>
<dbReference type="EMBL" id="CP090978">
    <property type="protein sequence ID" value="UJF34889.1"/>
    <property type="molecule type" value="Genomic_DNA"/>
</dbReference>
<evidence type="ECO:0008006" key="3">
    <source>
        <dbReference type="Google" id="ProtNLM"/>
    </source>
</evidence>
<evidence type="ECO:0000313" key="1">
    <source>
        <dbReference type="EMBL" id="UJF34889.1"/>
    </source>
</evidence>
<evidence type="ECO:0000313" key="2">
    <source>
        <dbReference type="Proteomes" id="UP001649230"/>
    </source>
</evidence>
<sequence length="134" mass="13694">MSLQIIDASQSIPSASSGSINRPVPAAPGSIILAEFGLTTVANSKVQLNAVIGYAATLGLPDVVFQIIRDTQPIFTITSSTLAVLEQSNISFNTVDLTPPIGSHAYRITAEVANGLLTGATIVGPVAFSGTVLA</sequence>
<dbReference type="Proteomes" id="UP001649230">
    <property type="component" value="Chromosome"/>
</dbReference>
<gene>
    <name evidence="1" type="ORF">L0M14_06990</name>
</gene>